<feature type="domain" description="HNH nuclease" evidence="1">
    <location>
        <begin position="191"/>
        <end position="247"/>
    </location>
</feature>
<protein>
    <recommendedName>
        <fullName evidence="1">HNH nuclease domain-containing protein</fullName>
    </recommendedName>
</protein>
<proteinExistence type="predicted"/>
<gene>
    <name evidence="2" type="ORF">MNV_790037</name>
</gene>
<accession>A0A284VTJ7</accession>
<reference evidence="3" key="1">
    <citation type="submission" date="2017-06" db="EMBL/GenBank/DDBJ databases">
        <authorList>
            <person name="Cremers G."/>
        </authorList>
    </citation>
    <scope>NUCLEOTIDE SEQUENCE [LARGE SCALE GENOMIC DNA]</scope>
</reference>
<dbReference type="Pfam" id="PF13391">
    <property type="entry name" value="HNH_2"/>
    <property type="match status" value="1"/>
</dbReference>
<dbReference type="Proteomes" id="UP000218615">
    <property type="component" value="Unassembled WGS sequence"/>
</dbReference>
<evidence type="ECO:0000313" key="3">
    <source>
        <dbReference type="Proteomes" id="UP000218615"/>
    </source>
</evidence>
<evidence type="ECO:0000313" key="2">
    <source>
        <dbReference type="EMBL" id="SNQ62592.1"/>
    </source>
</evidence>
<dbReference type="AlphaFoldDB" id="A0A284VTJ7"/>
<name>A0A284VTJ7_9EURY</name>
<sequence>MKFITSRPKLPPSAAEMADGPWFNMWRKQYWPINELNIDAVLYWYESAEKSIVWRTIVEDVDRFSYDSKEEAKRKIKKRFGEIDDKQSYYTEAPSQGFCLVFKVKSLQRLNLPKPDEFKFPQQGWLSGEHEIAQKWLEMEIADDSTLDEIIPDGIPIERLRQLNNVMAGIPSARIKKIVSQTIRNDTILVKALKDLCHFSCQFPNCNVRIPKKDGGYYIEVAHIEPVSEGGRSVLGNLLVLCPNHHKEFDYGDLEIIEQTIDYLHGKLNGEEFEISLPSA</sequence>
<dbReference type="EMBL" id="FZMP01000228">
    <property type="protein sequence ID" value="SNQ62592.1"/>
    <property type="molecule type" value="Genomic_DNA"/>
</dbReference>
<evidence type="ECO:0000259" key="1">
    <source>
        <dbReference type="SMART" id="SM00507"/>
    </source>
</evidence>
<organism evidence="2 3">
    <name type="scientific">Candidatus Methanoperedens nitratireducens</name>
    <dbReference type="NCBI Taxonomy" id="1392998"/>
    <lineage>
        <taxon>Archaea</taxon>
        <taxon>Methanobacteriati</taxon>
        <taxon>Methanobacteriota</taxon>
        <taxon>Stenosarchaea group</taxon>
        <taxon>Methanomicrobia</taxon>
        <taxon>Methanosarcinales</taxon>
        <taxon>ANME-2 cluster</taxon>
        <taxon>Candidatus Methanoperedentaceae</taxon>
        <taxon>Candidatus Methanoperedens</taxon>
    </lineage>
</organism>
<dbReference type="InterPro" id="IPR003615">
    <property type="entry name" value="HNH_nuc"/>
</dbReference>
<dbReference type="Gene3D" id="1.10.30.50">
    <property type="match status" value="1"/>
</dbReference>
<keyword evidence="3" id="KW-1185">Reference proteome</keyword>
<dbReference type="SMART" id="SM00507">
    <property type="entry name" value="HNHc"/>
    <property type="match status" value="1"/>
</dbReference>
<dbReference type="CDD" id="cd00085">
    <property type="entry name" value="HNHc"/>
    <property type="match status" value="1"/>
</dbReference>